<feature type="domain" description="ATP-grasp" evidence="23">
    <location>
        <begin position="122"/>
        <end position="325"/>
    </location>
</feature>
<keyword evidence="12 18" id="KW-0133">Cell shape</keyword>
<dbReference type="Proteomes" id="UP000595564">
    <property type="component" value="Chromosome"/>
</dbReference>
<dbReference type="NCBIfam" id="NF002378">
    <property type="entry name" value="PRK01372.1"/>
    <property type="match status" value="1"/>
</dbReference>
<keyword evidence="13 18" id="KW-0573">Peptidoglycan synthesis</keyword>
<evidence type="ECO:0000256" key="6">
    <source>
        <dbReference type="ARBA" id="ARBA00022490"/>
    </source>
</evidence>
<feature type="binding site" evidence="21">
    <location>
        <position position="292"/>
    </location>
    <ligand>
        <name>Mg(2+)</name>
        <dbReference type="ChEBI" id="CHEBI:18420"/>
        <label>2</label>
    </ligand>
</feature>
<evidence type="ECO:0000256" key="17">
    <source>
        <dbReference type="ARBA" id="ARBA00060592"/>
    </source>
</evidence>
<dbReference type="InterPro" id="IPR011095">
    <property type="entry name" value="Dala_Dala_lig_C"/>
</dbReference>
<feature type="active site" evidence="19">
    <location>
        <position position="303"/>
    </location>
</feature>
<feature type="binding site" evidence="20">
    <location>
        <begin position="197"/>
        <end position="205"/>
    </location>
    <ligand>
        <name>ATP</name>
        <dbReference type="ChEBI" id="CHEBI:30616"/>
    </ligand>
</feature>
<dbReference type="InterPro" id="IPR000291">
    <property type="entry name" value="D-Ala_lig_Van_CS"/>
</dbReference>
<keyword evidence="15 18" id="KW-0961">Cell wall biogenesis/degradation</keyword>
<dbReference type="InterPro" id="IPR013815">
    <property type="entry name" value="ATP_grasp_subdomain_1"/>
</dbReference>
<comment type="pathway">
    <text evidence="4 18">Cell wall biogenesis; peptidoglycan biosynthesis.</text>
</comment>
<feature type="binding site" evidence="21">
    <location>
        <position position="294"/>
    </location>
    <ligand>
        <name>Mg(2+)</name>
        <dbReference type="ChEBI" id="CHEBI:18420"/>
        <label>2</label>
    </ligand>
</feature>
<dbReference type="GO" id="GO:0009252">
    <property type="term" value="P:peptidoglycan biosynthetic process"/>
    <property type="evidence" value="ECO:0007669"/>
    <property type="project" value="UniProtKB-UniRule"/>
</dbReference>
<dbReference type="InterPro" id="IPR005905">
    <property type="entry name" value="D_ala_D_ala"/>
</dbReference>
<evidence type="ECO:0000256" key="16">
    <source>
        <dbReference type="ARBA" id="ARBA00047614"/>
    </source>
</evidence>
<evidence type="ECO:0000256" key="22">
    <source>
        <dbReference type="PROSITE-ProRule" id="PRU00409"/>
    </source>
</evidence>
<evidence type="ECO:0000256" key="10">
    <source>
        <dbReference type="ARBA" id="ARBA00022840"/>
    </source>
</evidence>
<dbReference type="GO" id="GO:0005524">
    <property type="term" value="F:ATP binding"/>
    <property type="evidence" value="ECO:0007669"/>
    <property type="project" value="UniProtKB-UniRule"/>
</dbReference>
<evidence type="ECO:0000256" key="4">
    <source>
        <dbReference type="ARBA" id="ARBA00004752"/>
    </source>
</evidence>
<dbReference type="InterPro" id="IPR011761">
    <property type="entry name" value="ATP-grasp"/>
</dbReference>
<comment type="pathway">
    <text evidence="17">Glycan biosynthesis.</text>
</comment>
<keyword evidence="9 20" id="KW-0547">Nucleotide-binding</keyword>
<proteinExistence type="inferred from homology"/>
<dbReference type="PIRSF" id="PIRSF039102">
    <property type="entry name" value="Ddl/VanB"/>
    <property type="match status" value="1"/>
</dbReference>
<dbReference type="UniPathway" id="UPA00219"/>
<name>A0A7R6SZP4_9BACT</name>
<dbReference type="GO" id="GO:0008716">
    <property type="term" value="F:D-alanine-D-alanine ligase activity"/>
    <property type="evidence" value="ECO:0007669"/>
    <property type="project" value="UniProtKB-UniRule"/>
</dbReference>
<dbReference type="SUPFAM" id="SSF56059">
    <property type="entry name" value="Glutathione synthetase ATP-binding domain-like"/>
    <property type="match status" value="1"/>
</dbReference>
<evidence type="ECO:0000256" key="20">
    <source>
        <dbReference type="PIRSR" id="PIRSR039102-2"/>
    </source>
</evidence>
<feature type="binding site" evidence="20">
    <location>
        <begin position="159"/>
        <end position="161"/>
    </location>
    <ligand>
        <name>ATP</name>
        <dbReference type="ChEBI" id="CHEBI:30616"/>
    </ligand>
</feature>
<keyword evidence="14 21" id="KW-0464">Manganese</keyword>
<dbReference type="Pfam" id="PF01820">
    <property type="entry name" value="Dala_Dala_lig_N"/>
    <property type="match status" value="1"/>
</dbReference>
<keyword evidence="8 21" id="KW-0479">Metal-binding</keyword>
<dbReference type="Gene3D" id="3.40.50.20">
    <property type="match status" value="1"/>
</dbReference>
<keyword evidence="25" id="KW-1185">Reference proteome</keyword>
<evidence type="ECO:0000256" key="7">
    <source>
        <dbReference type="ARBA" id="ARBA00022598"/>
    </source>
</evidence>
<feature type="binding site" evidence="21">
    <location>
        <position position="278"/>
    </location>
    <ligand>
        <name>Mg(2+)</name>
        <dbReference type="ChEBI" id="CHEBI:18420"/>
        <label>1</label>
    </ligand>
</feature>
<keyword evidence="6 18" id="KW-0963">Cytoplasm</keyword>
<dbReference type="GO" id="GO:0005829">
    <property type="term" value="C:cytosol"/>
    <property type="evidence" value="ECO:0007669"/>
    <property type="project" value="TreeGrafter"/>
</dbReference>
<dbReference type="PROSITE" id="PS00844">
    <property type="entry name" value="DALA_DALA_LIGASE_2"/>
    <property type="match status" value="1"/>
</dbReference>
<dbReference type="EMBL" id="AP017470">
    <property type="protein sequence ID" value="BBB32957.1"/>
    <property type="molecule type" value="Genomic_DNA"/>
</dbReference>
<dbReference type="EC" id="6.3.2.4" evidence="18"/>
<keyword evidence="7 18" id="KW-0436">Ligase</keyword>
<evidence type="ECO:0000256" key="19">
    <source>
        <dbReference type="PIRSR" id="PIRSR039102-1"/>
    </source>
</evidence>
<gene>
    <name evidence="18 24" type="primary">ddl</name>
    <name evidence="24" type="ORF">TTHT_1447</name>
</gene>
<dbReference type="PROSITE" id="PS00843">
    <property type="entry name" value="DALA_DALA_LIGASE_1"/>
    <property type="match status" value="1"/>
</dbReference>
<reference evidence="24 25" key="1">
    <citation type="journal article" date="2012" name="Extremophiles">
        <title>Thermotomaculum hydrothermale gen. nov., sp. nov., a novel heterotrophic thermophile within the phylum Acidobacteria from a deep-sea hydrothermal vent chimney in the Southern Okinawa Trough.</title>
        <authorList>
            <person name="Izumi H."/>
            <person name="Nunoura T."/>
            <person name="Miyazaki M."/>
            <person name="Mino S."/>
            <person name="Toki T."/>
            <person name="Takai K."/>
            <person name="Sako Y."/>
            <person name="Sawabe T."/>
            <person name="Nakagawa S."/>
        </authorList>
    </citation>
    <scope>NUCLEOTIDE SEQUENCE [LARGE SCALE GENOMIC DNA]</scope>
    <source>
        <strain evidence="24 25">AC55</strain>
    </source>
</reference>
<feature type="binding site" evidence="20">
    <location>
        <begin position="167"/>
        <end position="168"/>
    </location>
    <ligand>
        <name>ATP</name>
        <dbReference type="ChEBI" id="CHEBI:30616"/>
    </ligand>
</feature>
<protein>
    <recommendedName>
        <fullName evidence="18">D-alanine--D-alanine ligase</fullName>
        <ecNumber evidence="18">6.3.2.4</ecNumber>
    </recommendedName>
    <alternativeName>
        <fullName evidence="18">D-Ala-D-Ala ligase</fullName>
    </alternativeName>
    <alternativeName>
        <fullName evidence="18">D-alanylalanine synthetase</fullName>
    </alternativeName>
</protein>
<dbReference type="Gene3D" id="3.30.470.20">
    <property type="entry name" value="ATP-grasp fold, B domain"/>
    <property type="match status" value="1"/>
</dbReference>
<dbReference type="PROSITE" id="PS50975">
    <property type="entry name" value="ATP_GRASP"/>
    <property type="match status" value="1"/>
</dbReference>
<comment type="cofactor">
    <cofactor evidence="21">
        <name>Mg(2+)</name>
        <dbReference type="ChEBI" id="CHEBI:18420"/>
    </cofactor>
    <cofactor evidence="21">
        <name>Mn(2+)</name>
        <dbReference type="ChEBI" id="CHEBI:29035"/>
    </cofactor>
    <text evidence="21">Binds 2 magnesium or manganese ions per subunit.</text>
</comment>
<dbReference type="SUPFAM" id="SSF52440">
    <property type="entry name" value="PreATP-grasp domain"/>
    <property type="match status" value="1"/>
</dbReference>
<dbReference type="PANTHER" id="PTHR23132">
    <property type="entry name" value="D-ALANINE--D-ALANINE LIGASE"/>
    <property type="match status" value="1"/>
</dbReference>
<feature type="binding site" evidence="20">
    <location>
        <position position="118"/>
    </location>
    <ligand>
        <name>ATP</name>
        <dbReference type="ChEBI" id="CHEBI:30616"/>
    </ligand>
</feature>
<feature type="binding site" evidence="20">
    <location>
        <begin position="291"/>
        <end position="292"/>
    </location>
    <ligand>
        <name>ATP</name>
        <dbReference type="ChEBI" id="CHEBI:30616"/>
    </ligand>
</feature>
<evidence type="ECO:0000256" key="2">
    <source>
        <dbReference type="ARBA" id="ARBA00003921"/>
    </source>
</evidence>
<evidence type="ECO:0000256" key="3">
    <source>
        <dbReference type="ARBA" id="ARBA00004496"/>
    </source>
</evidence>
<dbReference type="FunFam" id="3.30.470.20:FF:000008">
    <property type="entry name" value="D-alanine--D-alanine ligase"/>
    <property type="match status" value="1"/>
</dbReference>
<evidence type="ECO:0000256" key="1">
    <source>
        <dbReference type="ARBA" id="ARBA00001936"/>
    </source>
</evidence>
<evidence type="ECO:0000256" key="13">
    <source>
        <dbReference type="ARBA" id="ARBA00022984"/>
    </source>
</evidence>
<feature type="active site" evidence="19">
    <location>
        <position position="14"/>
    </location>
</feature>
<dbReference type="NCBIfam" id="NF002528">
    <property type="entry name" value="PRK01966.1-4"/>
    <property type="match status" value="1"/>
</dbReference>
<dbReference type="GO" id="GO:0008360">
    <property type="term" value="P:regulation of cell shape"/>
    <property type="evidence" value="ECO:0007669"/>
    <property type="project" value="UniProtKB-KW"/>
</dbReference>
<dbReference type="Pfam" id="PF07478">
    <property type="entry name" value="Dala_Dala_lig_C"/>
    <property type="match status" value="1"/>
</dbReference>
<comment type="cofactor">
    <cofactor evidence="1">
        <name>Mn(2+)</name>
        <dbReference type="ChEBI" id="CHEBI:29035"/>
    </cofactor>
</comment>
<comment type="catalytic activity">
    <reaction evidence="16 18">
        <text>2 D-alanine + ATP = D-alanyl-D-alanine + ADP + phosphate + H(+)</text>
        <dbReference type="Rhea" id="RHEA:11224"/>
        <dbReference type="ChEBI" id="CHEBI:15378"/>
        <dbReference type="ChEBI" id="CHEBI:30616"/>
        <dbReference type="ChEBI" id="CHEBI:43474"/>
        <dbReference type="ChEBI" id="CHEBI:57416"/>
        <dbReference type="ChEBI" id="CHEBI:57822"/>
        <dbReference type="ChEBI" id="CHEBI:456216"/>
        <dbReference type="EC" id="6.3.2.4"/>
    </reaction>
</comment>
<evidence type="ECO:0000256" key="8">
    <source>
        <dbReference type="ARBA" id="ARBA00022723"/>
    </source>
</evidence>
<dbReference type="PANTHER" id="PTHR23132:SF25">
    <property type="entry name" value="D-ALANINE--D-ALANINE LIGASE A"/>
    <property type="match status" value="1"/>
</dbReference>
<dbReference type="HAMAP" id="MF_00047">
    <property type="entry name" value="Dala_Dala_lig"/>
    <property type="match status" value="1"/>
</dbReference>
<dbReference type="AlphaFoldDB" id="A0A7R6SZP4"/>
<evidence type="ECO:0000256" key="15">
    <source>
        <dbReference type="ARBA" id="ARBA00023316"/>
    </source>
</evidence>
<evidence type="ECO:0000259" key="23">
    <source>
        <dbReference type="PROSITE" id="PS50975"/>
    </source>
</evidence>
<sequence>MIKTAIVFGGKSPEHPISILSAKAVYKNIDREKFDVSLIAITKNGDFFSGEGAFEFLENGDKSKVKQVDCGIFKLFDVIFPVLHGPYGEDGTIQGMLDFLGVPYVGCGVEASAIAMHKGISRDLFKIAQIPQPEYIYLTKKEKEQGLKDALEKLNFPLFVKPCRGGSSIGITKVKHAEKFKDAVELAFQYDSEVIVEEGISVTKELEVAVLGNHNLIISPPGALIPGDEFYTYEDKYVETKTKFSIPAKIPKEVEIKIKSYAEKAFKVVKGKGMARIDFLYDENENKVFLNEINTIPGFTEISMYPKLMALCGFTFKKLTTKLIELALEND</sequence>
<evidence type="ECO:0000256" key="21">
    <source>
        <dbReference type="PIRSR" id="PIRSR039102-3"/>
    </source>
</evidence>
<organism evidence="24 25">
    <name type="scientific">Thermotomaculum hydrothermale</name>
    <dbReference type="NCBI Taxonomy" id="981385"/>
    <lineage>
        <taxon>Bacteria</taxon>
        <taxon>Pseudomonadati</taxon>
        <taxon>Acidobacteriota</taxon>
        <taxon>Holophagae</taxon>
        <taxon>Thermotomaculales</taxon>
        <taxon>Thermotomaculaceae</taxon>
        <taxon>Thermotomaculum</taxon>
    </lineage>
</organism>
<evidence type="ECO:0000256" key="11">
    <source>
        <dbReference type="ARBA" id="ARBA00022842"/>
    </source>
</evidence>
<feature type="active site" evidence="19">
    <location>
        <position position="167"/>
    </location>
</feature>
<dbReference type="GO" id="GO:0046872">
    <property type="term" value="F:metal ion binding"/>
    <property type="evidence" value="ECO:0007669"/>
    <property type="project" value="UniProtKB-KW"/>
</dbReference>
<comment type="subcellular location">
    <subcellularLocation>
        <location evidence="3 18">Cytoplasm</location>
    </subcellularLocation>
</comment>
<dbReference type="InterPro" id="IPR011127">
    <property type="entry name" value="Dala_Dala_lig_N"/>
</dbReference>
<dbReference type="KEGG" id="thyd:TTHT_1447"/>
<evidence type="ECO:0000256" key="9">
    <source>
        <dbReference type="ARBA" id="ARBA00022741"/>
    </source>
</evidence>
<dbReference type="GO" id="GO:0071555">
    <property type="term" value="P:cell wall organization"/>
    <property type="evidence" value="ECO:0007669"/>
    <property type="project" value="UniProtKB-KW"/>
</dbReference>
<keyword evidence="10 22" id="KW-0067">ATP-binding</keyword>
<evidence type="ECO:0000313" key="24">
    <source>
        <dbReference type="EMBL" id="BBB32957.1"/>
    </source>
</evidence>
<dbReference type="RefSeq" id="WP_201327257.1">
    <property type="nucleotide sequence ID" value="NZ_AP017470.1"/>
</dbReference>
<dbReference type="Gene3D" id="3.30.1490.20">
    <property type="entry name" value="ATP-grasp fold, A domain"/>
    <property type="match status" value="1"/>
</dbReference>
<dbReference type="InterPro" id="IPR016185">
    <property type="entry name" value="PreATP-grasp_dom_sf"/>
</dbReference>
<feature type="binding site" evidence="21">
    <location>
        <position position="292"/>
    </location>
    <ligand>
        <name>Mg(2+)</name>
        <dbReference type="ChEBI" id="CHEBI:18420"/>
        <label>1</label>
    </ligand>
</feature>
<comment type="function">
    <text evidence="2 18">Cell wall formation.</text>
</comment>
<dbReference type="NCBIfam" id="TIGR01205">
    <property type="entry name" value="D_ala_D_alaTIGR"/>
    <property type="match status" value="1"/>
</dbReference>
<evidence type="ECO:0000256" key="5">
    <source>
        <dbReference type="ARBA" id="ARBA00010871"/>
    </source>
</evidence>
<comment type="similarity">
    <text evidence="5 18">Belongs to the D-alanine--D-alanine ligase family.</text>
</comment>
<evidence type="ECO:0000256" key="12">
    <source>
        <dbReference type="ARBA" id="ARBA00022960"/>
    </source>
</evidence>
<keyword evidence="11 21" id="KW-0460">Magnesium</keyword>
<dbReference type="FunFam" id="3.30.1490.20:FF:000007">
    <property type="entry name" value="D-alanine--D-alanine ligase"/>
    <property type="match status" value="1"/>
</dbReference>
<evidence type="ECO:0000256" key="14">
    <source>
        <dbReference type="ARBA" id="ARBA00023211"/>
    </source>
</evidence>
<evidence type="ECO:0000313" key="25">
    <source>
        <dbReference type="Proteomes" id="UP000595564"/>
    </source>
</evidence>
<evidence type="ECO:0000256" key="18">
    <source>
        <dbReference type="HAMAP-Rule" id="MF_00047"/>
    </source>
</evidence>
<accession>A0A7R6SZP4</accession>